<comment type="cofactor">
    <cofactor evidence="1">
        <name>Zn(2+)</name>
        <dbReference type="ChEBI" id="CHEBI:29105"/>
    </cofactor>
</comment>
<evidence type="ECO:0000259" key="6">
    <source>
        <dbReference type="SMART" id="SM00849"/>
    </source>
</evidence>
<keyword evidence="3" id="KW-0479">Metal-binding</keyword>
<proteinExistence type="inferred from homology"/>
<evidence type="ECO:0000256" key="1">
    <source>
        <dbReference type="ARBA" id="ARBA00001947"/>
    </source>
</evidence>
<sequence length="261" mass="28477">MADAPPTEIRKLFILLAGYEIIRKSGCIRGEQPHIVLAVPICCYLMETARGYVMYDTGLSSAGLADPVAARARYVNKTFPGVPVVLPEHEVLTQLEGLGVAPGDIAEIVLSHAHGDHTGHLRDFPNARITIQKLEYEAAMADRGRLNFAEYSDPSLKWNIVEGDVTLMPGLDLVLTRGHQPGHQSAVVHLERDGVKILTGDVADLLENFERELIGGSMDDPAALASIRRLNAIARETGGELIPLHDPLFVQRARLAPDHYA</sequence>
<keyword evidence="8" id="KW-1185">Reference proteome</keyword>
<dbReference type="SMART" id="SM00849">
    <property type="entry name" value="Lactamase_B"/>
    <property type="match status" value="1"/>
</dbReference>
<dbReference type="EC" id="3.1.1.81" evidence="7"/>
<evidence type="ECO:0000256" key="5">
    <source>
        <dbReference type="ARBA" id="ARBA00022833"/>
    </source>
</evidence>
<evidence type="ECO:0000256" key="2">
    <source>
        <dbReference type="ARBA" id="ARBA00007749"/>
    </source>
</evidence>
<dbReference type="GO" id="GO:0102007">
    <property type="term" value="F:acyl-L-homoserine-lactone lactonohydrolase activity"/>
    <property type="evidence" value="ECO:0007669"/>
    <property type="project" value="UniProtKB-EC"/>
</dbReference>
<dbReference type="CDD" id="cd07729">
    <property type="entry name" value="AHL_lactonase_MBL-fold"/>
    <property type="match status" value="1"/>
</dbReference>
<dbReference type="SUPFAM" id="SSF56281">
    <property type="entry name" value="Metallo-hydrolase/oxidoreductase"/>
    <property type="match status" value="1"/>
</dbReference>
<keyword evidence="4 7" id="KW-0378">Hydrolase</keyword>
<dbReference type="InterPro" id="IPR036866">
    <property type="entry name" value="RibonucZ/Hydroxyglut_hydro"/>
</dbReference>
<protein>
    <submittedName>
        <fullName evidence="7">N-acyl homoserine lactone hydrolase</fullName>
        <ecNumber evidence="7">3.1.1.81</ecNumber>
    </submittedName>
</protein>
<keyword evidence="5" id="KW-0862">Zinc</keyword>
<evidence type="ECO:0000313" key="7">
    <source>
        <dbReference type="EMBL" id="MDQ0517546.1"/>
    </source>
</evidence>
<dbReference type="Gene3D" id="3.60.15.10">
    <property type="entry name" value="Ribonuclease Z/Hydroxyacylglutathione hydrolase-like"/>
    <property type="match status" value="1"/>
</dbReference>
<organism evidence="7 8">
    <name type="scientific">Kaistia geumhonensis</name>
    <dbReference type="NCBI Taxonomy" id="410839"/>
    <lineage>
        <taxon>Bacteria</taxon>
        <taxon>Pseudomonadati</taxon>
        <taxon>Pseudomonadota</taxon>
        <taxon>Alphaproteobacteria</taxon>
        <taxon>Hyphomicrobiales</taxon>
        <taxon>Kaistiaceae</taxon>
        <taxon>Kaistia</taxon>
    </lineage>
</organism>
<dbReference type="Pfam" id="PF00753">
    <property type="entry name" value="Lactamase_B"/>
    <property type="match status" value="1"/>
</dbReference>
<reference evidence="7 8" key="1">
    <citation type="submission" date="2023-07" db="EMBL/GenBank/DDBJ databases">
        <title>Genomic Encyclopedia of Type Strains, Phase IV (KMG-IV): sequencing the most valuable type-strain genomes for metagenomic binning, comparative biology and taxonomic classification.</title>
        <authorList>
            <person name="Goeker M."/>
        </authorList>
    </citation>
    <scope>NUCLEOTIDE SEQUENCE [LARGE SCALE GENOMIC DNA]</scope>
    <source>
        <strain evidence="7 8">B1-1</strain>
    </source>
</reference>
<dbReference type="InterPro" id="IPR001279">
    <property type="entry name" value="Metallo-B-lactamas"/>
</dbReference>
<gene>
    <name evidence="7" type="ORF">QO015_003159</name>
</gene>
<dbReference type="PANTHER" id="PTHR42978:SF2">
    <property type="entry name" value="102 KBASES UNSTABLE REGION: FROM 1 TO 119443"/>
    <property type="match status" value="1"/>
</dbReference>
<dbReference type="Proteomes" id="UP001223743">
    <property type="component" value="Unassembled WGS sequence"/>
</dbReference>
<dbReference type="PANTHER" id="PTHR42978">
    <property type="entry name" value="QUORUM-QUENCHING LACTONASE YTNP-RELATED-RELATED"/>
    <property type="match status" value="1"/>
</dbReference>
<dbReference type="RefSeq" id="WP_266283098.1">
    <property type="nucleotide sequence ID" value="NZ_JAPKNF010000002.1"/>
</dbReference>
<dbReference type="EMBL" id="JAUSWJ010000001">
    <property type="protein sequence ID" value="MDQ0517546.1"/>
    <property type="molecule type" value="Genomic_DNA"/>
</dbReference>
<comment type="similarity">
    <text evidence="2">Belongs to the metallo-beta-lactamase superfamily.</text>
</comment>
<comment type="caution">
    <text evidence="7">The sequence shown here is derived from an EMBL/GenBank/DDBJ whole genome shotgun (WGS) entry which is preliminary data.</text>
</comment>
<accession>A0ABU0M9C4</accession>
<evidence type="ECO:0000313" key="8">
    <source>
        <dbReference type="Proteomes" id="UP001223743"/>
    </source>
</evidence>
<name>A0ABU0M9C4_9HYPH</name>
<evidence type="ECO:0000256" key="3">
    <source>
        <dbReference type="ARBA" id="ARBA00022723"/>
    </source>
</evidence>
<feature type="domain" description="Metallo-beta-lactamase" evidence="6">
    <location>
        <begin position="40"/>
        <end position="245"/>
    </location>
</feature>
<dbReference type="InterPro" id="IPR051013">
    <property type="entry name" value="MBL_superfamily_lactonases"/>
</dbReference>
<evidence type="ECO:0000256" key="4">
    <source>
        <dbReference type="ARBA" id="ARBA00022801"/>
    </source>
</evidence>